<feature type="compositionally biased region" description="Polar residues" evidence="1">
    <location>
        <begin position="1"/>
        <end position="17"/>
    </location>
</feature>
<dbReference type="EMBL" id="JARKIF010000001">
    <property type="protein sequence ID" value="KAJ7651315.1"/>
    <property type="molecule type" value="Genomic_DNA"/>
</dbReference>
<feature type="region of interest" description="Disordered" evidence="1">
    <location>
        <begin position="1"/>
        <end position="21"/>
    </location>
</feature>
<feature type="region of interest" description="Disordered" evidence="1">
    <location>
        <begin position="163"/>
        <end position="228"/>
    </location>
</feature>
<accession>A0AAD7G214</accession>
<comment type="caution">
    <text evidence="2">The sequence shown here is derived from an EMBL/GenBank/DDBJ whole genome shotgun (WGS) entry which is preliminary data.</text>
</comment>
<dbReference type="AlphaFoldDB" id="A0AAD7G214"/>
<organism evidence="2 3">
    <name type="scientific">Roridomyces roridus</name>
    <dbReference type="NCBI Taxonomy" id="1738132"/>
    <lineage>
        <taxon>Eukaryota</taxon>
        <taxon>Fungi</taxon>
        <taxon>Dikarya</taxon>
        <taxon>Basidiomycota</taxon>
        <taxon>Agaricomycotina</taxon>
        <taxon>Agaricomycetes</taxon>
        <taxon>Agaricomycetidae</taxon>
        <taxon>Agaricales</taxon>
        <taxon>Marasmiineae</taxon>
        <taxon>Mycenaceae</taxon>
        <taxon>Roridomyces</taxon>
    </lineage>
</organism>
<keyword evidence="3" id="KW-1185">Reference proteome</keyword>
<evidence type="ECO:0000256" key="1">
    <source>
        <dbReference type="SAM" id="MobiDB-lite"/>
    </source>
</evidence>
<feature type="compositionally biased region" description="Basic residues" evidence="1">
    <location>
        <begin position="176"/>
        <end position="185"/>
    </location>
</feature>
<proteinExistence type="predicted"/>
<evidence type="ECO:0000313" key="3">
    <source>
        <dbReference type="Proteomes" id="UP001221142"/>
    </source>
</evidence>
<dbReference type="Proteomes" id="UP001221142">
    <property type="component" value="Unassembled WGS sequence"/>
</dbReference>
<evidence type="ECO:0000313" key="2">
    <source>
        <dbReference type="EMBL" id="KAJ7651315.1"/>
    </source>
</evidence>
<protein>
    <submittedName>
        <fullName evidence="2">Uncharacterized protein</fullName>
    </submittedName>
</protein>
<reference evidence="2" key="1">
    <citation type="submission" date="2023-03" db="EMBL/GenBank/DDBJ databases">
        <title>Massive genome expansion in bonnet fungi (Mycena s.s.) driven by repeated elements and novel gene families across ecological guilds.</title>
        <authorList>
            <consortium name="Lawrence Berkeley National Laboratory"/>
            <person name="Harder C.B."/>
            <person name="Miyauchi S."/>
            <person name="Viragh M."/>
            <person name="Kuo A."/>
            <person name="Thoen E."/>
            <person name="Andreopoulos B."/>
            <person name="Lu D."/>
            <person name="Skrede I."/>
            <person name="Drula E."/>
            <person name="Henrissat B."/>
            <person name="Morin E."/>
            <person name="Kohler A."/>
            <person name="Barry K."/>
            <person name="LaButti K."/>
            <person name="Morin E."/>
            <person name="Salamov A."/>
            <person name="Lipzen A."/>
            <person name="Mereny Z."/>
            <person name="Hegedus B."/>
            <person name="Baldrian P."/>
            <person name="Stursova M."/>
            <person name="Weitz H."/>
            <person name="Taylor A."/>
            <person name="Grigoriev I.V."/>
            <person name="Nagy L.G."/>
            <person name="Martin F."/>
            <person name="Kauserud H."/>
        </authorList>
    </citation>
    <scope>NUCLEOTIDE SEQUENCE</scope>
    <source>
        <strain evidence="2">9284</strain>
    </source>
</reference>
<gene>
    <name evidence="2" type="ORF">FB45DRAFT_859877</name>
</gene>
<sequence length="385" mass="42224">MYRTNSSGRSDADSANLNDAGVYPPSDAYDVKDESAVAVSALPAQDAPHAAFDYLTFTVYVWRQHRLQSLLQRFRAEFSRIPFSSWSCLAPLSLMGSTTCTRMGQESPTDDSCFLTWTLVKIKLHIAHVRSKSAAAVGERLPDTTKHARKQWAAISNWHLSSSPDAGSRTMAPRGYRSRGRRNLGSRRSPLRVQQHVLTLRVKDHRSLASTIKTPDQAPNDHPSPSSSSYLGPSILAWSVPSVPLPRQPLSPHLAALLHAACPCGVTRRAQHAHYAPAASHSTPHYLTPCWSLPGILTSKVNPRSYFSVLPRRSLAMDLTVPAVVPPGRGPLLQGFRERREGPCPLAASLLLASIRNGQRCPLGYACGPVAVRLIRERRAWWGGA</sequence>
<name>A0AAD7G214_9AGAR</name>